<keyword evidence="1" id="KW-1133">Transmembrane helix</keyword>
<gene>
    <name evidence="2" type="ORF">M951_chr1171</name>
</gene>
<accession>A0A060DAX4</accession>
<sequence>MGIDLINTNLISIKKLIILIYDYFLKICIYFRKIYLIIIINSFSNNFIYKKYKSRLFNEYIFNKNFKTTKPICYTIICYLKKIFLIDSSILWIGLLVVYLYFTITIINTRIYKFWINNLMFNKKIINVKMASFLFKKSLSKINIKYPVTPVMLELLKFWNLAESIYYSPNTSIIFKTWFHSGKFFIIKFFNSIKLKISVTNTSWNSLKKSYKRWFIIKFYYFLNFDLNMNVNKMLTEYKTKNLKINIKDSLNLQEQIIYSRFHYFDIIVRLSNFDFYFQSHKLLILCYVELAKNLLKKTLILFKNIIINGLFQKIEYSKKNMKIFIIQIPKIISKEIEKSTMHLIDIKMIYFIGFLLRYTNIEHSSIILARPYYKENKFRVILRCKYLDILIKRYLNFGNKIQNLQYYSKILYYIYFFTGKNIFYLYRNLEQYYKISYFF</sequence>
<evidence type="ECO:0000256" key="1">
    <source>
        <dbReference type="SAM" id="Phobius"/>
    </source>
</evidence>
<evidence type="ECO:0000313" key="3">
    <source>
        <dbReference type="Proteomes" id="UP000243670"/>
    </source>
</evidence>
<organism evidence="2 3">
    <name type="scientific">Lotharella oceanica</name>
    <dbReference type="NCBI Taxonomy" id="641309"/>
    <lineage>
        <taxon>Eukaryota</taxon>
        <taxon>Sar</taxon>
        <taxon>Rhizaria</taxon>
        <taxon>Cercozoa</taxon>
        <taxon>Chlorarachniophyceae</taxon>
        <taxon>Lotharella</taxon>
    </lineage>
</organism>
<dbReference type="Proteomes" id="UP000243670">
    <property type="component" value="Nucleomorph 1"/>
</dbReference>
<dbReference type="AlphaFoldDB" id="A0A060DAX4"/>
<keyword evidence="1" id="KW-0472">Membrane</keyword>
<geneLocation type="nucleomorph" evidence="2"/>
<name>A0A060DAX4_9EUKA</name>
<proteinExistence type="predicted"/>
<keyword evidence="1" id="KW-0812">Transmembrane</keyword>
<feature type="transmembrane region" description="Helical" evidence="1">
    <location>
        <begin position="23"/>
        <end position="43"/>
    </location>
</feature>
<dbReference type="EMBL" id="CP006627">
    <property type="protein sequence ID" value="AIB09650.1"/>
    <property type="molecule type" value="Genomic_DNA"/>
</dbReference>
<protein>
    <submittedName>
        <fullName evidence="2">Uncharacterized protein</fullName>
    </submittedName>
</protein>
<feature type="transmembrane region" description="Helical" evidence="1">
    <location>
        <begin position="90"/>
        <end position="112"/>
    </location>
</feature>
<reference evidence="2 3" key="1">
    <citation type="journal article" date="2014" name="BMC Genomics">
        <title>Nucleomorph and plastid genome sequences of the chlorarachniophyte Lotharella oceanica: convergent reductive evolution and frequent recombination in nucleomorph-bearing algae.</title>
        <authorList>
            <person name="Tanifuji G."/>
            <person name="Onodera N.T."/>
            <person name="Brown M.W."/>
            <person name="Curtis B.A."/>
            <person name="Roger A.J."/>
            <person name="Ka-Shu Wong G."/>
            <person name="Melkonian M."/>
            <person name="Archibald J.M."/>
        </authorList>
    </citation>
    <scope>NUCLEOTIDE SEQUENCE [LARGE SCALE GENOMIC DNA]</scope>
    <source>
        <strain evidence="2 3">CCMP622</strain>
    </source>
</reference>
<evidence type="ECO:0000313" key="2">
    <source>
        <dbReference type="EMBL" id="AIB09650.1"/>
    </source>
</evidence>
<keyword evidence="2" id="KW-0542">Nucleomorph</keyword>